<dbReference type="AlphaFoldDB" id="A0A1Y2BVK1"/>
<dbReference type="EMBL" id="MCGO01000043">
    <property type="protein sequence ID" value="ORY38657.1"/>
    <property type="molecule type" value="Genomic_DNA"/>
</dbReference>
<name>A0A1Y2BVK1_9FUNG</name>
<evidence type="ECO:0000313" key="3">
    <source>
        <dbReference type="Proteomes" id="UP000193642"/>
    </source>
</evidence>
<organism evidence="2 3">
    <name type="scientific">Rhizoclosmatium globosum</name>
    <dbReference type="NCBI Taxonomy" id="329046"/>
    <lineage>
        <taxon>Eukaryota</taxon>
        <taxon>Fungi</taxon>
        <taxon>Fungi incertae sedis</taxon>
        <taxon>Chytridiomycota</taxon>
        <taxon>Chytridiomycota incertae sedis</taxon>
        <taxon>Chytridiomycetes</taxon>
        <taxon>Chytridiales</taxon>
        <taxon>Chytriomycetaceae</taxon>
        <taxon>Rhizoclosmatium</taxon>
    </lineage>
</organism>
<evidence type="ECO:0000313" key="2">
    <source>
        <dbReference type="EMBL" id="ORY38657.1"/>
    </source>
</evidence>
<reference evidence="2 3" key="1">
    <citation type="submission" date="2016-07" db="EMBL/GenBank/DDBJ databases">
        <title>Pervasive Adenine N6-methylation of Active Genes in Fungi.</title>
        <authorList>
            <consortium name="DOE Joint Genome Institute"/>
            <person name="Mondo S.J."/>
            <person name="Dannebaum R.O."/>
            <person name="Kuo R.C."/>
            <person name="Labutti K."/>
            <person name="Haridas S."/>
            <person name="Kuo A."/>
            <person name="Salamov A."/>
            <person name="Ahrendt S.R."/>
            <person name="Lipzen A."/>
            <person name="Sullivan W."/>
            <person name="Andreopoulos W.B."/>
            <person name="Clum A."/>
            <person name="Lindquist E."/>
            <person name="Daum C."/>
            <person name="Ramamoorthy G.K."/>
            <person name="Gryganskyi A."/>
            <person name="Culley D."/>
            <person name="Magnuson J.K."/>
            <person name="James T.Y."/>
            <person name="O'Malley M.A."/>
            <person name="Stajich J.E."/>
            <person name="Spatafora J.W."/>
            <person name="Visel A."/>
            <person name="Grigoriev I.V."/>
        </authorList>
    </citation>
    <scope>NUCLEOTIDE SEQUENCE [LARGE SCALE GENOMIC DNA]</scope>
    <source>
        <strain evidence="2 3">JEL800</strain>
    </source>
</reference>
<dbReference type="InterPro" id="IPR013665">
    <property type="entry name" value="Sfi1_dom"/>
</dbReference>
<proteinExistence type="predicted"/>
<evidence type="ECO:0000259" key="1">
    <source>
        <dbReference type="Pfam" id="PF08457"/>
    </source>
</evidence>
<keyword evidence="3" id="KW-1185">Reference proteome</keyword>
<dbReference type="Proteomes" id="UP000193642">
    <property type="component" value="Unassembled WGS sequence"/>
</dbReference>
<gene>
    <name evidence="2" type="ORF">BCR33DRAFT_741504</name>
</gene>
<sequence>MLCNLGLNKTKKADRFRATQVTQVHWTRWRNNVIENSEQVLSALLYQKWITILSFHRWVVVFQKRINASVFTTGEVELAPADPYSLRRVPYDKYPSYYVSTTFLWCFEVNSLKVPHSANQSEPKSLIKLLLSVRVSGWAGATATDYPKSAQAALELNRSTPPNIRLSFGTLFERKRQDQAMRQSFKSWKQHTENVARNERLADEFRDEMLQNTCFRQWRKQWKHRATLAQLELEFVNRRVIKTVGLLLRKWWYKWMALNMQDRIVSENFRVNLVKAVFGDWLYLHKLNQAALQVSEINNFVYVTELFLFWKRRAVESRRDRILKMKAVDMSEIRTTRSVFLHWRNKATNYRLERLLTLRAVEYWKAKTCRAVIHGIRSCILTRQTEVTLAAILFLRLRRGIYFQKWRECLSLKRRCDQMATLSNAFRTLILERKAMNTWRAATLRNFKFAVINLKLAQKERRQLQAMCILKWRHRADQSIKASKMIKTRELQLRDAMFLNWKNKTGLRRQSGIFFREHQKNPLLLRFFKTWKERTRRVLMQRIAVESYEFNRLQMFVMMWKQKLKQRRKTISVQQAFTKLEEFCSINLLRVAFQAFKDNRKRSLALEEVYSSSLRLKLARSIGVPRTSRSSVPQIQSLLLEKVYFTTWLERYLSQTLADQLRKTQLLTKHLRKWRAALIPINEQRVTSDQFNSNRIKTRVWETWTDRLGAVQILRERSQMKRQILMRWYHWARTERSIREFVLKHKFTHWRKVLKKKGN</sequence>
<feature type="domain" description="Sfi1 spindle body" evidence="1">
    <location>
        <begin position="457"/>
        <end position="720"/>
    </location>
</feature>
<protein>
    <recommendedName>
        <fullName evidence="1">Sfi1 spindle body domain-containing protein</fullName>
    </recommendedName>
</protein>
<dbReference type="Pfam" id="PF08457">
    <property type="entry name" value="Sfi1"/>
    <property type="match status" value="1"/>
</dbReference>
<comment type="caution">
    <text evidence="2">The sequence shown here is derived from an EMBL/GenBank/DDBJ whole genome shotgun (WGS) entry which is preliminary data.</text>
</comment>
<accession>A0A1Y2BVK1</accession>